<dbReference type="InterPro" id="IPR038718">
    <property type="entry name" value="SNF2-like_sf"/>
</dbReference>
<reference evidence="4 5" key="1">
    <citation type="submission" date="2024-01" db="EMBL/GenBank/DDBJ databases">
        <title>Genome assemblies of Stephania.</title>
        <authorList>
            <person name="Yang L."/>
        </authorList>
    </citation>
    <scope>NUCLEOTIDE SEQUENCE [LARGE SCALE GENOMIC DNA]</scope>
    <source>
        <strain evidence="4">YNDBR</strain>
        <tissue evidence="4">Leaf</tissue>
    </source>
</reference>
<evidence type="ECO:0000256" key="1">
    <source>
        <dbReference type="ARBA" id="ARBA00022741"/>
    </source>
</evidence>
<protein>
    <recommendedName>
        <fullName evidence="3">SNF2 N-terminal domain-containing protein</fullName>
    </recommendedName>
</protein>
<dbReference type="GO" id="GO:0006338">
    <property type="term" value="P:chromatin remodeling"/>
    <property type="evidence" value="ECO:0007669"/>
    <property type="project" value="InterPro"/>
</dbReference>
<feature type="domain" description="SNF2 N-terminal" evidence="3">
    <location>
        <begin position="73"/>
        <end position="120"/>
    </location>
</feature>
<dbReference type="Pfam" id="PF00176">
    <property type="entry name" value="SNF2-rel_dom"/>
    <property type="match status" value="1"/>
</dbReference>
<comment type="caution">
    <text evidence="4">The sequence shown here is derived from an EMBL/GenBank/DDBJ whole genome shotgun (WGS) entry which is preliminary data.</text>
</comment>
<dbReference type="AlphaFoldDB" id="A0AAP0KYE7"/>
<dbReference type="EMBL" id="JBBNAF010000003">
    <property type="protein sequence ID" value="KAK9160293.1"/>
    <property type="molecule type" value="Genomic_DNA"/>
</dbReference>
<name>A0AAP0KYE7_9MAGN</name>
<accession>A0AAP0KYE7</accession>
<dbReference type="PANTHER" id="PTHR47157:SF1">
    <property type="entry name" value="CHROMODOMAIN-HELICASE-DNA-BINDING PROTEIN 1-LIKE"/>
    <property type="match status" value="1"/>
</dbReference>
<organism evidence="4 5">
    <name type="scientific">Stephania yunnanensis</name>
    <dbReference type="NCBI Taxonomy" id="152371"/>
    <lineage>
        <taxon>Eukaryota</taxon>
        <taxon>Viridiplantae</taxon>
        <taxon>Streptophyta</taxon>
        <taxon>Embryophyta</taxon>
        <taxon>Tracheophyta</taxon>
        <taxon>Spermatophyta</taxon>
        <taxon>Magnoliopsida</taxon>
        <taxon>Ranunculales</taxon>
        <taxon>Menispermaceae</taxon>
        <taxon>Menispermoideae</taxon>
        <taxon>Cissampelideae</taxon>
        <taxon>Stephania</taxon>
    </lineage>
</organism>
<dbReference type="GO" id="GO:0005524">
    <property type="term" value="F:ATP binding"/>
    <property type="evidence" value="ECO:0007669"/>
    <property type="project" value="UniProtKB-KW"/>
</dbReference>
<dbReference type="Proteomes" id="UP001420932">
    <property type="component" value="Unassembled WGS sequence"/>
</dbReference>
<dbReference type="InterPro" id="IPR031053">
    <property type="entry name" value="ALC1"/>
</dbReference>
<keyword evidence="5" id="KW-1185">Reference proteome</keyword>
<evidence type="ECO:0000256" key="2">
    <source>
        <dbReference type="ARBA" id="ARBA00022840"/>
    </source>
</evidence>
<dbReference type="GO" id="GO:0006281">
    <property type="term" value="P:DNA repair"/>
    <property type="evidence" value="ECO:0007669"/>
    <property type="project" value="InterPro"/>
</dbReference>
<evidence type="ECO:0000259" key="3">
    <source>
        <dbReference type="Pfam" id="PF00176"/>
    </source>
</evidence>
<sequence>MAMQAARMSFSKIVLLSGAGNLNRSRKLDYENASQKNFSGLLLILVSSYHDGTSFHAIDVDSIPLDEVLYNVLNKRFVMPRRLLMTGTPIQNNLSKLWAIMHFCAPLVFGKLEQFLFTFREAAGTSGEYAGSTTGTPAKEGLLINLEEGAPYAPCIFFKGS</sequence>
<dbReference type="GO" id="GO:0003678">
    <property type="term" value="F:DNA helicase activity"/>
    <property type="evidence" value="ECO:0007669"/>
    <property type="project" value="InterPro"/>
</dbReference>
<evidence type="ECO:0000313" key="5">
    <source>
        <dbReference type="Proteomes" id="UP001420932"/>
    </source>
</evidence>
<dbReference type="InterPro" id="IPR027417">
    <property type="entry name" value="P-loop_NTPase"/>
</dbReference>
<dbReference type="SUPFAM" id="SSF52540">
    <property type="entry name" value="P-loop containing nucleoside triphosphate hydrolases"/>
    <property type="match status" value="1"/>
</dbReference>
<evidence type="ECO:0000313" key="4">
    <source>
        <dbReference type="EMBL" id="KAK9160293.1"/>
    </source>
</evidence>
<keyword evidence="1" id="KW-0547">Nucleotide-binding</keyword>
<gene>
    <name evidence="4" type="ORF">Syun_006634</name>
</gene>
<dbReference type="InterPro" id="IPR000330">
    <property type="entry name" value="SNF2_N"/>
</dbReference>
<dbReference type="PANTHER" id="PTHR47157">
    <property type="entry name" value="CHROMODOMAIN-HELICASE-DNA-BINDING PROTEIN 1-LIKE"/>
    <property type="match status" value="1"/>
</dbReference>
<keyword evidence="2" id="KW-0067">ATP-binding</keyword>
<proteinExistence type="predicted"/>
<dbReference type="Gene3D" id="3.40.50.10810">
    <property type="entry name" value="Tandem AAA-ATPase domain"/>
    <property type="match status" value="1"/>
</dbReference>